<dbReference type="Proteomes" id="UP000887013">
    <property type="component" value="Unassembled WGS sequence"/>
</dbReference>
<feature type="signal peptide" evidence="3">
    <location>
        <begin position="1"/>
        <end position="19"/>
    </location>
</feature>
<feature type="region of interest" description="Disordered" evidence="1">
    <location>
        <begin position="82"/>
        <end position="116"/>
    </location>
</feature>
<protein>
    <submittedName>
        <fullName evidence="4">Uncharacterized protein</fullName>
    </submittedName>
</protein>
<dbReference type="AlphaFoldDB" id="A0A8X6IEC8"/>
<comment type="caution">
    <text evidence="4">The sequence shown here is derived from an EMBL/GenBank/DDBJ whole genome shotgun (WGS) entry which is preliminary data.</text>
</comment>
<feature type="region of interest" description="Disordered" evidence="1">
    <location>
        <begin position="291"/>
        <end position="314"/>
    </location>
</feature>
<organism evidence="4 5">
    <name type="scientific">Nephila pilipes</name>
    <name type="common">Giant wood spider</name>
    <name type="synonym">Nephila maculata</name>
    <dbReference type="NCBI Taxonomy" id="299642"/>
    <lineage>
        <taxon>Eukaryota</taxon>
        <taxon>Metazoa</taxon>
        <taxon>Ecdysozoa</taxon>
        <taxon>Arthropoda</taxon>
        <taxon>Chelicerata</taxon>
        <taxon>Arachnida</taxon>
        <taxon>Araneae</taxon>
        <taxon>Araneomorphae</taxon>
        <taxon>Entelegynae</taxon>
        <taxon>Araneoidea</taxon>
        <taxon>Nephilidae</taxon>
        <taxon>Nephila</taxon>
    </lineage>
</organism>
<keyword evidence="3" id="KW-0732">Signal</keyword>
<evidence type="ECO:0000313" key="4">
    <source>
        <dbReference type="EMBL" id="GFS41613.1"/>
    </source>
</evidence>
<keyword evidence="2" id="KW-0472">Membrane</keyword>
<sequence length="314" mass="33950">MLSLGCSVVFFCCAGLVLGGAAINETKSMGNKTEKGRDGRWLGDNDPQYSVQLGYYAPPDVPVYAVDDSEERNDKAKYNLPTSFADFKPDTGEDKKSRYTLPKAGPPPPSSWKGVSEDDLPAPWMFPSDMVALMNAAAEEEKPTGLLAKLKAEPILVLLAAVVPLSILLAAVLPSLINLVMTGTMTTPPATTTATGNEGRKHRGDDPSYIASVLKAIENVSVLSGQDDLCVQKVVCQVAKGIDGTKYRSVQQNVFEMLPLVPEVWSEKFGLKDVKEVLKSGNCDKVKCSKKAKSKVSAEKKRHNTLHNGDEDFN</sequence>
<evidence type="ECO:0000256" key="1">
    <source>
        <dbReference type="SAM" id="MobiDB-lite"/>
    </source>
</evidence>
<evidence type="ECO:0000256" key="3">
    <source>
        <dbReference type="SAM" id="SignalP"/>
    </source>
</evidence>
<feature type="compositionally biased region" description="Basic residues" evidence="1">
    <location>
        <begin position="291"/>
        <end position="305"/>
    </location>
</feature>
<keyword evidence="2" id="KW-1133">Transmembrane helix</keyword>
<dbReference type="EMBL" id="BMAW01089816">
    <property type="protein sequence ID" value="GFS41613.1"/>
    <property type="molecule type" value="Genomic_DNA"/>
</dbReference>
<proteinExistence type="predicted"/>
<feature type="compositionally biased region" description="Basic and acidic residues" evidence="1">
    <location>
        <begin position="87"/>
        <end position="97"/>
    </location>
</feature>
<accession>A0A8X6IEC8</accession>
<dbReference type="OrthoDB" id="6433364at2759"/>
<evidence type="ECO:0000313" key="5">
    <source>
        <dbReference type="Proteomes" id="UP000887013"/>
    </source>
</evidence>
<evidence type="ECO:0000256" key="2">
    <source>
        <dbReference type="SAM" id="Phobius"/>
    </source>
</evidence>
<gene>
    <name evidence="4" type="primary">AVEN_275338_1</name>
    <name evidence="4" type="ORF">NPIL_455541</name>
</gene>
<keyword evidence="5" id="KW-1185">Reference proteome</keyword>
<keyword evidence="2" id="KW-0812">Transmembrane</keyword>
<name>A0A8X6IEC8_NEPPI</name>
<reference evidence="4" key="1">
    <citation type="submission" date="2020-08" db="EMBL/GenBank/DDBJ databases">
        <title>Multicomponent nature underlies the extraordinary mechanical properties of spider dragline silk.</title>
        <authorList>
            <person name="Kono N."/>
            <person name="Nakamura H."/>
            <person name="Mori M."/>
            <person name="Yoshida Y."/>
            <person name="Ohtoshi R."/>
            <person name="Malay A.D."/>
            <person name="Moran D.A.P."/>
            <person name="Tomita M."/>
            <person name="Numata K."/>
            <person name="Arakawa K."/>
        </authorList>
    </citation>
    <scope>NUCLEOTIDE SEQUENCE</scope>
</reference>
<feature type="transmembrane region" description="Helical" evidence="2">
    <location>
        <begin position="155"/>
        <end position="177"/>
    </location>
</feature>
<feature type="chain" id="PRO_5036445562" evidence="3">
    <location>
        <begin position="20"/>
        <end position="314"/>
    </location>
</feature>